<comment type="caution">
    <text evidence="2">The sequence shown here is derived from an EMBL/GenBank/DDBJ whole genome shotgun (WGS) entry which is preliminary data.</text>
</comment>
<dbReference type="InterPro" id="IPR053146">
    <property type="entry name" value="QDO-like"/>
</dbReference>
<dbReference type="Gene3D" id="2.60.120.10">
    <property type="entry name" value="Jelly Rolls"/>
    <property type="match status" value="1"/>
</dbReference>
<gene>
    <name evidence="2" type="ORF">LQ567_03125</name>
</gene>
<proteinExistence type="predicted"/>
<dbReference type="PANTHER" id="PTHR36440:SF1">
    <property type="entry name" value="PUTATIVE (AFU_ORTHOLOGUE AFUA_8G07350)-RELATED"/>
    <property type="match status" value="1"/>
</dbReference>
<dbReference type="Proteomes" id="UP001199816">
    <property type="component" value="Unassembled WGS sequence"/>
</dbReference>
<name>A0ABS8PKV7_9BACT</name>
<dbReference type="InterPro" id="IPR014710">
    <property type="entry name" value="RmlC-like_jellyroll"/>
</dbReference>
<protein>
    <submittedName>
        <fullName evidence="2">Cupin domain-containing protein</fullName>
    </submittedName>
</protein>
<evidence type="ECO:0000259" key="1">
    <source>
        <dbReference type="Pfam" id="PF07883"/>
    </source>
</evidence>
<feature type="domain" description="Cupin type-2" evidence="1">
    <location>
        <begin position="82"/>
        <end position="140"/>
    </location>
</feature>
<dbReference type="InterPro" id="IPR011051">
    <property type="entry name" value="RmlC_Cupin_sf"/>
</dbReference>
<dbReference type="SUPFAM" id="SSF51182">
    <property type="entry name" value="RmlC-like cupins"/>
    <property type="match status" value="1"/>
</dbReference>
<organism evidence="2 3">
    <name type="scientific">Niabella pedocola</name>
    <dbReference type="NCBI Taxonomy" id="1752077"/>
    <lineage>
        <taxon>Bacteria</taxon>
        <taxon>Pseudomonadati</taxon>
        <taxon>Bacteroidota</taxon>
        <taxon>Chitinophagia</taxon>
        <taxon>Chitinophagales</taxon>
        <taxon>Chitinophagaceae</taxon>
        <taxon>Niabella</taxon>
    </lineage>
</organism>
<accession>A0ABS8PKV7</accession>
<dbReference type="EMBL" id="JAJNEC010000003">
    <property type="protein sequence ID" value="MCD2421738.1"/>
    <property type="molecule type" value="Genomic_DNA"/>
</dbReference>
<keyword evidence="3" id="KW-1185">Reference proteome</keyword>
<dbReference type="Pfam" id="PF07883">
    <property type="entry name" value="Cupin_2"/>
    <property type="match status" value="1"/>
</dbReference>
<dbReference type="RefSeq" id="WP_231002642.1">
    <property type="nucleotide sequence ID" value="NZ_JAJNEC010000003.1"/>
</dbReference>
<evidence type="ECO:0000313" key="3">
    <source>
        <dbReference type="Proteomes" id="UP001199816"/>
    </source>
</evidence>
<reference evidence="2 3" key="1">
    <citation type="submission" date="2021-11" db="EMBL/GenBank/DDBJ databases">
        <title>Genomic of Niabella pedocola.</title>
        <authorList>
            <person name="Wu T."/>
        </authorList>
    </citation>
    <scope>NUCLEOTIDE SEQUENCE [LARGE SCALE GENOMIC DNA]</scope>
    <source>
        <strain evidence="2 3">JCM 31011</strain>
    </source>
</reference>
<dbReference type="InterPro" id="IPR013096">
    <property type="entry name" value="Cupin_2"/>
</dbReference>
<sequence>MKRSYFISAVLTAIPLFTWMKIKATHVLQTVKGFKVPAGQARFGVHYNMKGVTLNRLDIKISGKDTDGRLAVFEQTSLTYKGGPPLHIHLNQDEWFYVLEGKYRFQVGDDLYDMHAGDTIFLPRQVPHAFIQLTEKASVIVSYCPAGRMEDFFAVTSQWAIAPTKEAIAGVFADHEMKVVGPPLKAD</sequence>
<evidence type="ECO:0000313" key="2">
    <source>
        <dbReference type="EMBL" id="MCD2421738.1"/>
    </source>
</evidence>
<dbReference type="PANTHER" id="PTHR36440">
    <property type="entry name" value="PUTATIVE (AFU_ORTHOLOGUE AFUA_8G07350)-RELATED"/>
    <property type="match status" value="1"/>
</dbReference>